<sequence length="160" mass="18345">MAIDLIDKIAEEAELWLIAQNHDREMEEKERTMMRIEEQKWMAPNRGWLKCNIGVDVDKNNQRSGGSWVLRDERGTVVLHSRRAFSNILSLDEAKLQALIWTVESLSFHRVNRVIIAIDDATLTNVILGPKHGQISLVNIRDHGETKKAGMVEVGKEENY</sequence>
<evidence type="ECO:0000313" key="3">
    <source>
        <dbReference type="Proteomes" id="UP000886595"/>
    </source>
</evidence>
<dbReference type="InterPro" id="IPR052929">
    <property type="entry name" value="RNase_H-like_EbsB-rel"/>
</dbReference>
<protein>
    <recommendedName>
        <fullName evidence="1">RNase H type-1 domain-containing protein</fullName>
    </recommendedName>
</protein>
<dbReference type="Proteomes" id="UP000886595">
    <property type="component" value="Unassembled WGS sequence"/>
</dbReference>
<dbReference type="EMBL" id="JAAMPC010000362">
    <property type="protein sequence ID" value="KAG2242758.1"/>
    <property type="molecule type" value="Genomic_DNA"/>
</dbReference>
<organism evidence="2 3">
    <name type="scientific">Brassica carinata</name>
    <name type="common">Ethiopian mustard</name>
    <name type="synonym">Abyssinian cabbage</name>
    <dbReference type="NCBI Taxonomy" id="52824"/>
    <lineage>
        <taxon>Eukaryota</taxon>
        <taxon>Viridiplantae</taxon>
        <taxon>Streptophyta</taxon>
        <taxon>Embryophyta</taxon>
        <taxon>Tracheophyta</taxon>
        <taxon>Spermatophyta</taxon>
        <taxon>Magnoliopsida</taxon>
        <taxon>eudicotyledons</taxon>
        <taxon>Gunneridae</taxon>
        <taxon>Pentapetalae</taxon>
        <taxon>rosids</taxon>
        <taxon>malvids</taxon>
        <taxon>Brassicales</taxon>
        <taxon>Brassicaceae</taxon>
        <taxon>Brassiceae</taxon>
        <taxon>Brassica</taxon>
    </lineage>
</organism>
<evidence type="ECO:0000259" key="1">
    <source>
        <dbReference type="Pfam" id="PF13456"/>
    </source>
</evidence>
<dbReference type="AlphaFoldDB" id="A0A8X7P2N5"/>
<proteinExistence type="predicted"/>
<name>A0A8X7P2N5_BRACI</name>
<reference evidence="2 3" key="1">
    <citation type="submission" date="2020-02" db="EMBL/GenBank/DDBJ databases">
        <authorList>
            <person name="Ma Q."/>
            <person name="Huang Y."/>
            <person name="Song X."/>
            <person name="Pei D."/>
        </authorList>
    </citation>
    <scope>NUCLEOTIDE SEQUENCE [LARGE SCALE GENOMIC DNA]</scope>
    <source>
        <strain evidence="2">Sxm20200214</strain>
        <tissue evidence="2">Leaf</tissue>
    </source>
</reference>
<dbReference type="PANTHER" id="PTHR47074">
    <property type="entry name" value="BNAC02G40300D PROTEIN"/>
    <property type="match status" value="1"/>
</dbReference>
<dbReference type="GO" id="GO:0003676">
    <property type="term" value="F:nucleic acid binding"/>
    <property type="evidence" value="ECO:0007669"/>
    <property type="project" value="InterPro"/>
</dbReference>
<evidence type="ECO:0000313" key="2">
    <source>
        <dbReference type="EMBL" id="KAG2242758.1"/>
    </source>
</evidence>
<feature type="domain" description="RNase H type-1" evidence="1">
    <location>
        <begin position="57"/>
        <end position="134"/>
    </location>
</feature>
<dbReference type="Pfam" id="PF13456">
    <property type="entry name" value="RVT_3"/>
    <property type="match status" value="1"/>
</dbReference>
<comment type="caution">
    <text evidence="2">The sequence shown here is derived from an EMBL/GenBank/DDBJ whole genome shotgun (WGS) entry which is preliminary data.</text>
</comment>
<accession>A0A8X7P2N5</accession>
<dbReference type="OrthoDB" id="1111331at2759"/>
<gene>
    <name evidence="2" type="ORF">Bca52824_095400</name>
</gene>
<dbReference type="InterPro" id="IPR002156">
    <property type="entry name" value="RNaseH_domain"/>
</dbReference>
<dbReference type="GO" id="GO:0004523">
    <property type="term" value="F:RNA-DNA hybrid ribonuclease activity"/>
    <property type="evidence" value="ECO:0007669"/>
    <property type="project" value="InterPro"/>
</dbReference>
<dbReference type="PANTHER" id="PTHR47074:SF49">
    <property type="entry name" value="POLYNUCLEOTIDYL TRANSFERASE, RIBONUCLEASE H-LIKE SUPERFAMILY PROTEIN"/>
    <property type="match status" value="1"/>
</dbReference>
<keyword evidence="3" id="KW-1185">Reference proteome</keyword>